<comment type="subcellular location">
    <subcellularLocation>
        <location evidence="1">Cell membrane</location>
        <topology evidence="1">Multi-pass membrane protein</topology>
    </subcellularLocation>
</comment>
<dbReference type="EMBL" id="JBHFNR010000040">
    <property type="protein sequence ID" value="MFB2892538.1"/>
    <property type="molecule type" value="Genomic_DNA"/>
</dbReference>
<evidence type="ECO:0000313" key="6">
    <source>
        <dbReference type="Proteomes" id="UP001576784"/>
    </source>
</evidence>
<dbReference type="RefSeq" id="WP_413262210.1">
    <property type="nucleotide sequence ID" value="NZ_JBHFNR010000040.1"/>
</dbReference>
<dbReference type="InterPro" id="IPR006037">
    <property type="entry name" value="RCK_C"/>
</dbReference>
<feature type="transmembrane region" description="Helical" evidence="2">
    <location>
        <begin position="78"/>
        <end position="95"/>
    </location>
</feature>
<dbReference type="PROSITE" id="PS51201">
    <property type="entry name" value="RCK_N"/>
    <property type="match status" value="1"/>
</dbReference>
<dbReference type="Pfam" id="PF02254">
    <property type="entry name" value="TrkA_N"/>
    <property type="match status" value="1"/>
</dbReference>
<dbReference type="Pfam" id="PF07885">
    <property type="entry name" value="Ion_trans_2"/>
    <property type="match status" value="1"/>
</dbReference>
<dbReference type="PANTHER" id="PTHR43833:SF9">
    <property type="entry name" value="POTASSIUM CHANNEL PROTEIN YUGO-RELATED"/>
    <property type="match status" value="1"/>
</dbReference>
<accession>A0ABV4XLG1</accession>
<dbReference type="PANTHER" id="PTHR43833">
    <property type="entry name" value="POTASSIUM CHANNEL PROTEIN 2-RELATED-RELATED"/>
    <property type="match status" value="1"/>
</dbReference>
<dbReference type="Gene3D" id="3.40.50.720">
    <property type="entry name" value="NAD(P)-binding Rossmann-like Domain"/>
    <property type="match status" value="1"/>
</dbReference>
<dbReference type="InterPro" id="IPR036291">
    <property type="entry name" value="NAD(P)-bd_dom_sf"/>
</dbReference>
<organism evidence="5 6">
    <name type="scientific">Floridaenema flaviceps BLCC-F50</name>
    <dbReference type="NCBI Taxonomy" id="3153642"/>
    <lineage>
        <taxon>Bacteria</taxon>
        <taxon>Bacillati</taxon>
        <taxon>Cyanobacteriota</taxon>
        <taxon>Cyanophyceae</taxon>
        <taxon>Oscillatoriophycideae</taxon>
        <taxon>Aerosakkonematales</taxon>
        <taxon>Aerosakkonemataceae</taxon>
        <taxon>Floridanema</taxon>
        <taxon>Floridanema flaviceps</taxon>
    </lineage>
</organism>
<keyword evidence="6" id="KW-1185">Reference proteome</keyword>
<dbReference type="SUPFAM" id="SSF116726">
    <property type="entry name" value="TrkA C-terminal domain-like"/>
    <property type="match status" value="1"/>
</dbReference>
<dbReference type="Pfam" id="PF02080">
    <property type="entry name" value="TrkA_C"/>
    <property type="match status" value="1"/>
</dbReference>
<sequence length="363" mass="39918">MNSKKRLFSQTAIEVRYERLQKQLIGGAIAFIAIFLLGTLWYKFIEGWDWLDSIYMTVITLATVGYGETRPLGSRGRIFTIVLIGLGIITIGYIVNRFTEAIIQGYFQQGRKLRQQGRLIENLKEHYILCGYGRTGKQIAQEFQAEGISFIIIDSDPESVELAKEMGYVTIQGDATLDETLVKVGIERAVCLVAALPSDAENLYTVLSAKTLNPSVRTIARASTEEAVTKLQRGGADAVVSPYITGGKRMAAAALRPQVMDFVDGILTGTDRSFYMEEFLLDPQVCPYVGQTLKDARLRSQSGALVVAIRRADGTLIGGPTADTLLSAGDAMICMGTPEQLRLLNQILSPLSSKRLRLPKHNS</sequence>
<dbReference type="InterPro" id="IPR036721">
    <property type="entry name" value="RCK_C_sf"/>
</dbReference>
<keyword evidence="2" id="KW-0472">Membrane</keyword>
<dbReference type="InterPro" id="IPR003148">
    <property type="entry name" value="RCK_N"/>
</dbReference>
<comment type="caution">
    <text evidence="5">The sequence shown here is derived from an EMBL/GenBank/DDBJ whole genome shotgun (WGS) entry which is preliminary data.</text>
</comment>
<dbReference type="InterPro" id="IPR050721">
    <property type="entry name" value="Trk_Ktr_HKT_K-transport"/>
</dbReference>
<evidence type="ECO:0000259" key="3">
    <source>
        <dbReference type="PROSITE" id="PS51201"/>
    </source>
</evidence>
<dbReference type="Proteomes" id="UP001576784">
    <property type="component" value="Unassembled WGS sequence"/>
</dbReference>
<evidence type="ECO:0000259" key="4">
    <source>
        <dbReference type="PROSITE" id="PS51202"/>
    </source>
</evidence>
<name>A0ABV4XLG1_9CYAN</name>
<gene>
    <name evidence="5" type="ORF">ACE1CI_06290</name>
</gene>
<dbReference type="InterPro" id="IPR013099">
    <property type="entry name" value="K_chnl_dom"/>
</dbReference>
<feature type="domain" description="RCK C-terminal" evidence="4">
    <location>
        <begin position="264"/>
        <end position="350"/>
    </location>
</feature>
<dbReference type="Gene3D" id="3.30.70.1450">
    <property type="entry name" value="Regulator of K+ conductance, C-terminal domain"/>
    <property type="match status" value="1"/>
</dbReference>
<keyword evidence="2" id="KW-1133">Transmembrane helix</keyword>
<dbReference type="PROSITE" id="PS51202">
    <property type="entry name" value="RCK_C"/>
    <property type="match status" value="1"/>
</dbReference>
<dbReference type="SUPFAM" id="SSF51735">
    <property type="entry name" value="NAD(P)-binding Rossmann-fold domains"/>
    <property type="match status" value="1"/>
</dbReference>
<evidence type="ECO:0000313" key="5">
    <source>
        <dbReference type="EMBL" id="MFB2892538.1"/>
    </source>
</evidence>
<feature type="domain" description="RCK N-terminal" evidence="3">
    <location>
        <begin position="124"/>
        <end position="240"/>
    </location>
</feature>
<evidence type="ECO:0000256" key="2">
    <source>
        <dbReference type="SAM" id="Phobius"/>
    </source>
</evidence>
<proteinExistence type="predicted"/>
<evidence type="ECO:0000256" key="1">
    <source>
        <dbReference type="ARBA" id="ARBA00004651"/>
    </source>
</evidence>
<keyword evidence="2" id="KW-0812">Transmembrane</keyword>
<protein>
    <submittedName>
        <fullName evidence="5">TrkA family potassium uptake protein</fullName>
    </submittedName>
</protein>
<dbReference type="SUPFAM" id="SSF81324">
    <property type="entry name" value="Voltage-gated potassium channels"/>
    <property type="match status" value="1"/>
</dbReference>
<feature type="transmembrane region" description="Helical" evidence="2">
    <location>
        <begin position="24"/>
        <end position="42"/>
    </location>
</feature>
<reference evidence="5 6" key="1">
    <citation type="submission" date="2024-09" db="EMBL/GenBank/DDBJ databases">
        <title>Floridaenema gen nov. (Aerosakkonemataceae, Aerosakkonematales ord. nov., Cyanobacteria) from benthic tropical and subtropical fresh waters, with the description of four new species.</title>
        <authorList>
            <person name="Moretto J.A."/>
            <person name="Berthold D.E."/>
            <person name="Lefler F.W."/>
            <person name="Huang I.-S."/>
            <person name="Laughinghouse H. IV."/>
        </authorList>
    </citation>
    <scope>NUCLEOTIDE SEQUENCE [LARGE SCALE GENOMIC DNA]</scope>
    <source>
        <strain evidence="5 6">BLCC-F50</strain>
    </source>
</reference>
<dbReference type="Gene3D" id="1.10.287.70">
    <property type="match status" value="1"/>
</dbReference>